<organism evidence="2 3">
    <name type="scientific">Papillibacter cinnamivorans DSM 12816</name>
    <dbReference type="NCBI Taxonomy" id="1122930"/>
    <lineage>
        <taxon>Bacteria</taxon>
        <taxon>Bacillati</taxon>
        <taxon>Bacillota</taxon>
        <taxon>Clostridia</taxon>
        <taxon>Eubacteriales</taxon>
        <taxon>Oscillospiraceae</taxon>
        <taxon>Papillibacter</taxon>
    </lineage>
</organism>
<dbReference type="Gene3D" id="3.40.30.10">
    <property type="entry name" value="Glutaredoxin"/>
    <property type="match status" value="1"/>
</dbReference>
<dbReference type="Pfam" id="PF03190">
    <property type="entry name" value="Thioredox_DsbH"/>
    <property type="match status" value="1"/>
</dbReference>
<dbReference type="Proteomes" id="UP000192790">
    <property type="component" value="Unassembled WGS sequence"/>
</dbReference>
<dbReference type="AlphaFoldDB" id="A0A1W2AAL4"/>
<dbReference type="InterPro" id="IPR012341">
    <property type="entry name" value="6hp_glycosidase-like_sf"/>
</dbReference>
<dbReference type="PIRSF" id="PIRSF006402">
    <property type="entry name" value="UCP006402_thioredoxin"/>
    <property type="match status" value="1"/>
</dbReference>
<name>A0A1W2AAL4_9FIRM</name>
<accession>A0A1W2AAL4</accession>
<evidence type="ECO:0000259" key="1">
    <source>
        <dbReference type="Pfam" id="PF03190"/>
    </source>
</evidence>
<keyword evidence="3" id="KW-1185">Reference proteome</keyword>
<evidence type="ECO:0000313" key="2">
    <source>
        <dbReference type="EMBL" id="SMC57706.1"/>
    </source>
</evidence>
<dbReference type="InterPro" id="IPR004879">
    <property type="entry name" value="Ssp411-like_TRX"/>
</dbReference>
<protein>
    <recommendedName>
        <fullName evidence="1">Spermatogenesis-associated protein 20-like TRX domain-containing protein</fullName>
    </recommendedName>
</protein>
<feature type="domain" description="Spermatogenesis-associated protein 20-like TRX" evidence="1">
    <location>
        <begin position="10"/>
        <end position="171"/>
    </location>
</feature>
<dbReference type="RefSeq" id="WP_084234341.1">
    <property type="nucleotide sequence ID" value="NZ_FWXW01000003.1"/>
</dbReference>
<dbReference type="GO" id="GO:0005975">
    <property type="term" value="P:carbohydrate metabolic process"/>
    <property type="evidence" value="ECO:0007669"/>
    <property type="project" value="InterPro"/>
</dbReference>
<gene>
    <name evidence="2" type="ORF">SAMN02745168_1668</name>
</gene>
<proteinExistence type="predicted"/>
<dbReference type="InterPro" id="IPR036249">
    <property type="entry name" value="Thioredoxin-like_sf"/>
</dbReference>
<sequence>MERAQNRTANRLIHETSPYLLQHAYNPVDWYPWGKEAFEKARREDKPVFLSVGYSACHWCHVMERESFEDPEVAEALNRDYVCVKADREERPDVDAAYMRFCQATTGQGGWPLTVLMTPEQKPFFAGTYFPKHTRYGSPGLLELLEAVSREWKGAGREALLSAGEEILAALRDRKGPAGKEMSREMLSQAAEALWRRYDRKYGGFGGSPKFPMPHQLLFLLRYYFLTGDPRALTMAEGTLTGIFRGGIFDHIGSGFSRYSTDERWLVPHFEKMLYDNALLTLAYLEGFQLTGKELYRRVAEKTLGYVLQEMTGTEGGFYSSQDADSSGEEGSYYLFSPEEAMEVLGKEDGEYFCEYYGITPGGNFEGKSIPNLLENPRFEESDVRAEELAARMLRVRKERTAPDKDDKVLSGWNGLMIAAFARAHRVLGGEEYLPAARRAARFLEENLLKDGFLQTAWRGGRSSGGGFLEDYAFAAWGFLELYEAAFDPEDLEKALRLARKMTELFGDDAAGGFYLSGKHGEKLVLSTKEAYDGALPSGNSAAAFVLGRLARMTGDPVLEEIYRRQLGFLAGEAAGSPSAIAFGLIAAFPALYPFREIVCAAEGETEKKHAETLLRKNPLYDNAVLLAVPETRGKLEALAEFTAACTRKNEGTTLYVCRNNACSLPVTDPAKIEKILSGKDA</sequence>
<dbReference type="PANTHER" id="PTHR42899:SF1">
    <property type="entry name" value="SPERMATOGENESIS-ASSOCIATED PROTEIN 20"/>
    <property type="match status" value="1"/>
</dbReference>
<dbReference type="STRING" id="1122930.SAMN02745168_1668"/>
<dbReference type="SUPFAM" id="SSF48208">
    <property type="entry name" value="Six-hairpin glycosidases"/>
    <property type="match status" value="1"/>
</dbReference>
<dbReference type="InterPro" id="IPR008928">
    <property type="entry name" value="6-hairpin_glycosidase_sf"/>
</dbReference>
<dbReference type="EMBL" id="FWXW01000003">
    <property type="protein sequence ID" value="SMC57706.1"/>
    <property type="molecule type" value="Genomic_DNA"/>
</dbReference>
<reference evidence="2 3" key="1">
    <citation type="submission" date="2017-04" db="EMBL/GenBank/DDBJ databases">
        <authorList>
            <person name="Afonso C.L."/>
            <person name="Miller P.J."/>
            <person name="Scott M.A."/>
            <person name="Spackman E."/>
            <person name="Goraichik I."/>
            <person name="Dimitrov K.M."/>
            <person name="Suarez D.L."/>
            <person name="Swayne D.E."/>
        </authorList>
    </citation>
    <scope>NUCLEOTIDE SEQUENCE [LARGE SCALE GENOMIC DNA]</scope>
    <source>
        <strain evidence="2 3">DSM 12816</strain>
    </source>
</reference>
<dbReference type="Gene3D" id="1.50.10.10">
    <property type="match status" value="1"/>
</dbReference>
<dbReference type="PANTHER" id="PTHR42899">
    <property type="entry name" value="SPERMATOGENESIS-ASSOCIATED PROTEIN 20"/>
    <property type="match status" value="1"/>
</dbReference>
<dbReference type="CDD" id="cd02955">
    <property type="entry name" value="SSP411"/>
    <property type="match status" value="1"/>
</dbReference>
<evidence type="ECO:0000313" key="3">
    <source>
        <dbReference type="Proteomes" id="UP000192790"/>
    </source>
</evidence>
<dbReference type="OrthoDB" id="9762614at2"/>
<dbReference type="SUPFAM" id="SSF52833">
    <property type="entry name" value="Thioredoxin-like"/>
    <property type="match status" value="1"/>
</dbReference>
<dbReference type="InterPro" id="IPR024705">
    <property type="entry name" value="Ssp411"/>
</dbReference>